<reference evidence="1 2" key="1">
    <citation type="submission" date="2024-06" db="EMBL/GenBank/DDBJ databases">
        <title>The Natural Products Discovery Center: Release of the First 8490 Sequenced Strains for Exploring Actinobacteria Biosynthetic Diversity.</title>
        <authorList>
            <person name="Kalkreuter E."/>
            <person name="Kautsar S.A."/>
            <person name="Yang D."/>
            <person name="Bader C.D."/>
            <person name="Teijaro C.N."/>
            <person name="Fluegel L."/>
            <person name="Davis C.M."/>
            <person name="Simpson J.R."/>
            <person name="Lauterbach L."/>
            <person name="Steele A.D."/>
            <person name="Gui C."/>
            <person name="Meng S."/>
            <person name="Li G."/>
            <person name="Viehrig K."/>
            <person name="Ye F."/>
            <person name="Su P."/>
            <person name="Kiefer A.F."/>
            <person name="Nichols A."/>
            <person name="Cepeda A.J."/>
            <person name="Yan W."/>
            <person name="Fan B."/>
            <person name="Jiang Y."/>
            <person name="Adhikari A."/>
            <person name="Zheng C.-J."/>
            <person name="Schuster L."/>
            <person name="Cowan T.M."/>
            <person name="Smanski M.J."/>
            <person name="Chevrette M.G."/>
            <person name="De Carvalho L.P.S."/>
            <person name="Shen B."/>
        </authorList>
    </citation>
    <scope>NUCLEOTIDE SEQUENCE [LARGE SCALE GENOMIC DNA]</scope>
    <source>
        <strain evidence="1 2">NPDC050403</strain>
    </source>
</reference>
<organism evidence="1 2">
    <name type="scientific">Nocardia aurea</name>
    <dbReference type="NCBI Taxonomy" id="2144174"/>
    <lineage>
        <taxon>Bacteria</taxon>
        <taxon>Bacillati</taxon>
        <taxon>Actinomycetota</taxon>
        <taxon>Actinomycetes</taxon>
        <taxon>Mycobacteriales</taxon>
        <taxon>Nocardiaceae</taxon>
        <taxon>Nocardia</taxon>
    </lineage>
</organism>
<gene>
    <name evidence="1" type="ORF">AB0I48_21315</name>
</gene>
<dbReference type="Proteomes" id="UP001551695">
    <property type="component" value="Unassembled WGS sequence"/>
</dbReference>
<accession>A0ABV3FXG4</accession>
<sequence>MGDDKSRWQYLAEEAKAGRLYLDQAVARECRDACDRQIRLYEELRDTLTYMTNLGGFGRFDCADELAKMLGAKAIGGEGDVDGALREHIEVVALIRDTIQISVDRIDAQDQANADAQTNQSS</sequence>
<evidence type="ECO:0000313" key="1">
    <source>
        <dbReference type="EMBL" id="MEV0710110.1"/>
    </source>
</evidence>
<comment type="caution">
    <text evidence="1">The sequence shown here is derived from an EMBL/GenBank/DDBJ whole genome shotgun (WGS) entry which is preliminary data.</text>
</comment>
<evidence type="ECO:0000313" key="2">
    <source>
        <dbReference type="Proteomes" id="UP001551695"/>
    </source>
</evidence>
<proteinExistence type="predicted"/>
<dbReference type="RefSeq" id="WP_109524309.1">
    <property type="nucleotide sequence ID" value="NZ_JBEXKW010000007.1"/>
</dbReference>
<dbReference type="EMBL" id="JBFAKC010000009">
    <property type="protein sequence ID" value="MEV0710110.1"/>
    <property type="molecule type" value="Genomic_DNA"/>
</dbReference>
<name>A0ABV3FXG4_9NOCA</name>
<keyword evidence="2" id="KW-1185">Reference proteome</keyword>
<protein>
    <submittedName>
        <fullName evidence="1">Uncharacterized protein</fullName>
    </submittedName>
</protein>